<accession>A0ABQ6VYD8</accession>
<evidence type="ECO:0000313" key="1">
    <source>
        <dbReference type="EMBL" id="KAB8125212.1"/>
    </source>
</evidence>
<dbReference type="InterPro" id="IPR019292">
    <property type="entry name" value="McrC"/>
</dbReference>
<sequence>MRGGMIVQAINAKWKRLTRRMDDPKQDVSQSDVYQMMAHARIYDCRRLMLLYPHHAGLEAAAVYYIP</sequence>
<reference evidence="1 2" key="1">
    <citation type="submission" date="2018-09" db="EMBL/GenBank/DDBJ databases">
        <title>Genome sequence and characterization of the bcs clusters for the production of nanocellulose from the low pH resistant strain Komagataeibacter medellinensis ID13488.</title>
        <authorList>
            <person name="Hernandez-Arriaga A.M."/>
            <person name="Del Cerro C."/>
            <person name="Urbina L."/>
            <person name="Eceiza A."/>
            <person name="Retegi A."/>
            <person name="Prieto M.A."/>
        </authorList>
    </citation>
    <scope>NUCLEOTIDE SEQUENCE [LARGE SCALE GENOMIC DNA]</scope>
    <source>
        <strain evidence="1 2">ID13488</strain>
    </source>
</reference>
<organism evidence="1 2">
    <name type="scientific">Komagataeibacter medellinensis</name>
    <dbReference type="NCBI Taxonomy" id="1177712"/>
    <lineage>
        <taxon>Bacteria</taxon>
        <taxon>Pseudomonadati</taxon>
        <taxon>Pseudomonadota</taxon>
        <taxon>Alphaproteobacteria</taxon>
        <taxon>Acetobacterales</taxon>
        <taxon>Acetobacteraceae</taxon>
        <taxon>Komagataeibacter</taxon>
    </lineage>
</organism>
<protein>
    <recommendedName>
        <fullName evidence="3">Transposase</fullName>
    </recommendedName>
</protein>
<keyword evidence="2" id="KW-1185">Reference proteome</keyword>
<proteinExistence type="predicted"/>
<dbReference type="Proteomes" id="UP000427842">
    <property type="component" value="Unassembled WGS sequence"/>
</dbReference>
<dbReference type="EMBL" id="QYAZ01000001">
    <property type="protein sequence ID" value="KAB8125212.1"/>
    <property type="molecule type" value="Genomic_DNA"/>
</dbReference>
<evidence type="ECO:0000313" key="2">
    <source>
        <dbReference type="Proteomes" id="UP000427842"/>
    </source>
</evidence>
<name>A0ABQ6VYD8_9PROT</name>
<gene>
    <name evidence="1" type="ORF">D3W54_04725</name>
</gene>
<evidence type="ECO:0008006" key="3">
    <source>
        <dbReference type="Google" id="ProtNLM"/>
    </source>
</evidence>
<dbReference type="Pfam" id="PF10117">
    <property type="entry name" value="McrBC"/>
    <property type="match status" value="1"/>
</dbReference>
<comment type="caution">
    <text evidence="1">The sequence shown here is derived from an EMBL/GenBank/DDBJ whole genome shotgun (WGS) entry which is preliminary data.</text>
</comment>